<dbReference type="Proteomes" id="UP001285263">
    <property type="component" value="Unassembled WGS sequence"/>
</dbReference>
<evidence type="ECO:0000313" key="7">
    <source>
        <dbReference type="EMBL" id="MDY0747421.1"/>
    </source>
</evidence>
<dbReference type="Pfam" id="PF03963">
    <property type="entry name" value="FlgD"/>
    <property type="match status" value="1"/>
</dbReference>
<evidence type="ECO:0000256" key="3">
    <source>
        <dbReference type="ARBA" id="ARBA00022795"/>
    </source>
</evidence>
<evidence type="ECO:0000256" key="1">
    <source>
        <dbReference type="ARBA" id="ARBA00010577"/>
    </source>
</evidence>
<comment type="similarity">
    <text evidence="1 5">Belongs to the FlgD family.</text>
</comment>
<reference evidence="7 8" key="1">
    <citation type="submission" date="2023-11" db="EMBL/GenBank/DDBJ databases">
        <title>Paucibacter sp. nov., isolated from fresh soil in Korea.</title>
        <authorList>
            <person name="Le N.T.T."/>
        </authorList>
    </citation>
    <scope>NUCLEOTIDE SEQUENCE [LARGE SCALE GENOMIC DNA]</scope>
    <source>
        <strain evidence="7 8">R3-3</strain>
    </source>
</reference>
<evidence type="ECO:0000256" key="5">
    <source>
        <dbReference type="RuleBase" id="RU362076"/>
    </source>
</evidence>
<proteinExistence type="inferred from homology"/>
<name>A0ABU5DNW5_9BURK</name>
<dbReference type="RefSeq" id="WP_320425391.1">
    <property type="nucleotide sequence ID" value="NZ_JAXCLA010000008.1"/>
</dbReference>
<keyword evidence="7" id="KW-0966">Cell projection</keyword>
<keyword evidence="7" id="KW-0282">Flagellum</keyword>
<evidence type="ECO:0000256" key="2">
    <source>
        <dbReference type="ARBA" id="ARBA00016013"/>
    </source>
</evidence>
<evidence type="ECO:0000256" key="6">
    <source>
        <dbReference type="SAM" id="MobiDB-lite"/>
    </source>
</evidence>
<gene>
    <name evidence="7" type="ORF">SNE35_23155</name>
</gene>
<sequence>MTTAVNNNSSGSGSSSNGAIASNGNDIQNMFTTLLVAQIKNQDPLSPSDPSAFVNQLTQLSQMEALQKLADQGGAGNSMMQSLQMLALGGQVGTNVQAQVDALKLGTTPVSTHFTLATAADAGALVLTGVDGVEQRVPLSKLVSGQNDYTLDPAKLGIAPGYYAVRVETGAKETAGIEVSATLTNVKLGANGAVLSLGAGLAEVDPSALTQFNGKPN</sequence>
<accession>A0ABU5DNW5</accession>
<dbReference type="EMBL" id="JAXCLA010000008">
    <property type="protein sequence ID" value="MDY0747421.1"/>
    <property type="molecule type" value="Genomic_DNA"/>
</dbReference>
<keyword evidence="8" id="KW-1185">Reference proteome</keyword>
<comment type="caution">
    <text evidence="7">The sequence shown here is derived from an EMBL/GenBank/DDBJ whole genome shotgun (WGS) entry which is preliminary data.</text>
</comment>
<evidence type="ECO:0000256" key="4">
    <source>
        <dbReference type="ARBA" id="ARBA00024746"/>
    </source>
</evidence>
<evidence type="ECO:0000313" key="8">
    <source>
        <dbReference type="Proteomes" id="UP001285263"/>
    </source>
</evidence>
<dbReference type="InterPro" id="IPR005648">
    <property type="entry name" value="FlgD"/>
</dbReference>
<comment type="function">
    <text evidence="4 5">Required for flagellar hook formation. May act as a scaffolding protein.</text>
</comment>
<organism evidence="7 8">
    <name type="scientific">Roseateles agri</name>
    <dbReference type="NCBI Taxonomy" id="3098619"/>
    <lineage>
        <taxon>Bacteria</taxon>
        <taxon>Pseudomonadati</taxon>
        <taxon>Pseudomonadota</taxon>
        <taxon>Betaproteobacteria</taxon>
        <taxon>Burkholderiales</taxon>
        <taxon>Sphaerotilaceae</taxon>
        <taxon>Roseateles</taxon>
    </lineage>
</organism>
<feature type="region of interest" description="Disordered" evidence="6">
    <location>
        <begin position="1"/>
        <end position="21"/>
    </location>
</feature>
<keyword evidence="3 5" id="KW-1005">Bacterial flagellum biogenesis</keyword>
<keyword evidence="7" id="KW-0969">Cilium</keyword>
<protein>
    <recommendedName>
        <fullName evidence="2 5">Basal-body rod modification protein FlgD</fullName>
    </recommendedName>
</protein>